<comment type="caution">
    <text evidence="10">The sequence shown here is derived from an EMBL/GenBank/DDBJ whole genome shotgun (WGS) entry which is preliminary data.</text>
</comment>
<evidence type="ECO:0000313" key="11">
    <source>
        <dbReference type="Proteomes" id="UP000248544"/>
    </source>
</evidence>
<name>A0A2W2EKJ6_9ACTN</name>
<proteinExistence type="predicted"/>
<evidence type="ECO:0000256" key="7">
    <source>
        <dbReference type="SAM" id="MobiDB-lite"/>
    </source>
</evidence>
<feature type="compositionally biased region" description="Basic residues" evidence="7">
    <location>
        <begin position="301"/>
        <end position="316"/>
    </location>
</feature>
<dbReference type="Gene3D" id="1.20.1720.10">
    <property type="entry name" value="Multidrug resistance protein D"/>
    <property type="match status" value="1"/>
</dbReference>
<dbReference type="InterPro" id="IPR036259">
    <property type="entry name" value="MFS_trans_sf"/>
</dbReference>
<feature type="region of interest" description="Disordered" evidence="7">
    <location>
        <begin position="291"/>
        <end position="415"/>
    </location>
</feature>
<dbReference type="InterPro" id="IPR011701">
    <property type="entry name" value="MFS"/>
</dbReference>
<dbReference type="SUPFAM" id="SSF103473">
    <property type="entry name" value="MFS general substrate transporter"/>
    <property type="match status" value="1"/>
</dbReference>
<feature type="domain" description="Major facilitator superfamily (MFS) profile" evidence="9">
    <location>
        <begin position="83"/>
        <end position="584"/>
    </location>
</feature>
<organism evidence="10 11">
    <name type="scientific">Spongiactinospora gelatinilytica</name>
    <dbReference type="NCBI Taxonomy" id="2666298"/>
    <lineage>
        <taxon>Bacteria</taxon>
        <taxon>Bacillati</taxon>
        <taxon>Actinomycetota</taxon>
        <taxon>Actinomycetes</taxon>
        <taxon>Streptosporangiales</taxon>
        <taxon>Streptosporangiaceae</taxon>
        <taxon>Spongiactinospora</taxon>
    </lineage>
</organism>
<feature type="compositionally biased region" description="Basic residues" evidence="7">
    <location>
        <begin position="436"/>
        <end position="451"/>
    </location>
</feature>
<feature type="transmembrane region" description="Helical" evidence="8">
    <location>
        <begin position="84"/>
        <end position="106"/>
    </location>
</feature>
<keyword evidence="3" id="KW-1003">Cell membrane</keyword>
<reference evidence="10 11" key="1">
    <citation type="submission" date="2018-01" db="EMBL/GenBank/DDBJ databases">
        <title>Draft genome sequence of Sphaerisporangium sp. 7K107.</title>
        <authorList>
            <person name="Sahin N."/>
            <person name="Saygin H."/>
            <person name="Ay H."/>
        </authorList>
    </citation>
    <scope>NUCLEOTIDE SEQUENCE [LARGE SCALE GENOMIC DNA]</scope>
    <source>
        <strain evidence="10 11">7K107</strain>
    </source>
</reference>
<dbReference type="GO" id="GO:0022857">
    <property type="term" value="F:transmembrane transporter activity"/>
    <property type="evidence" value="ECO:0007669"/>
    <property type="project" value="InterPro"/>
</dbReference>
<dbReference type="PANTHER" id="PTHR42718:SF46">
    <property type="entry name" value="BLR6921 PROTEIN"/>
    <property type="match status" value="1"/>
</dbReference>
<dbReference type="AlphaFoldDB" id="A0A2W2EKJ6"/>
<feature type="transmembrane region" description="Helical" evidence="8">
    <location>
        <begin position="118"/>
        <end position="137"/>
    </location>
</feature>
<keyword evidence="11" id="KW-1185">Reference proteome</keyword>
<feature type="transmembrane region" description="Helical" evidence="8">
    <location>
        <begin position="209"/>
        <end position="230"/>
    </location>
</feature>
<dbReference type="Proteomes" id="UP000248544">
    <property type="component" value="Unassembled WGS sequence"/>
</dbReference>
<comment type="subcellular location">
    <subcellularLocation>
        <location evidence="1">Cell membrane</location>
        <topology evidence="1">Multi-pass membrane protein</topology>
    </subcellularLocation>
</comment>
<dbReference type="CDD" id="cd17321">
    <property type="entry name" value="MFS_MMR_MDR_like"/>
    <property type="match status" value="1"/>
</dbReference>
<dbReference type="PANTHER" id="PTHR42718">
    <property type="entry name" value="MAJOR FACILITATOR SUPERFAMILY MULTIDRUG TRANSPORTER MFSC"/>
    <property type="match status" value="1"/>
</dbReference>
<feature type="compositionally biased region" description="Basic and acidic residues" evidence="7">
    <location>
        <begin position="392"/>
        <end position="402"/>
    </location>
</feature>
<feature type="compositionally biased region" description="Basic and acidic residues" evidence="7">
    <location>
        <begin position="291"/>
        <end position="300"/>
    </location>
</feature>
<dbReference type="EMBL" id="POUA01000534">
    <property type="protein sequence ID" value="PZG23231.1"/>
    <property type="molecule type" value="Genomic_DNA"/>
</dbReference>
<keyword evidence="4 8" id="KW-0812">Transmembrane</keyword>
<feature type="transmembrane region" description="Helical" evidence="8">
    <location>
        <begin position="174"/>
        <end position="197"/>
    </location>
</feature>
<keyword evidence="5 8" id="KW-1133">Transmembrane helix</keyword>
<accession>A0A2W2EKJ6</accession>
<feature type="transmembrane region" description="Helical" evidence="8">
    <location>
        <begin position="149"/>
        <end position="168"/>
    </location>
</feature>
<evidence type="ECO:0000256" key="4">
    <source>
        <dbReference type="ARBA" id="ARBA00022692"/>
    </source>
</evidence>
<evidence type="ECO:0000256" key="5">
    <source>
        <dbReference type="ARBA" id="ARBA00022989"/>
    </source>
</evidence>
<protein>
    <recommendedName>
        <fullName evidence="9">Major facilitator superfamily (MFS) profile domain-containing protein</fullName>
    </recommendedName>
</protein>
<evidence type="ECO:0000256" key="2">
    <source>
        <dbReference type="ARBA" id="ARBA00022448"/>
    </source>
</evidence>
<dbReference type="PROSITE" id="PS50850">
    <property type="entry name" value="MFS"/>
    <property type="match status" value="1"/>
</dbReference>
<feature type="non-terminal residue" evidence="10">
    <location>
        <position position="584"/>
    </location>
</feature>
<dbReference type="GO" id="GO:0005886">
    <property type="term" value="C:plasma membrane"/>
    <property type="evidence" value="ECO:0007669"/>
    <property type="project" value="UniProtKB-SubCell"/>
</dbReference>
<evidence type="ECO:0000259" key="9">
    <source>
        <dbReference type="PROSITE" id="PS50850"/>
    </source>
</evidence>
<feature type="region of interest" description="Disordered" evidence="7">
    <location>
        <begin position="436"/>
        <end position="564"/>
    </location>
</feature>
<gene>
    <name evidence="10" type="ORF">C1I98_36355</name>
</gene>
<evidence type="ECO:0000256" key="1">
    <source>
        <dbReference type="ARBA" id="ARBA00004651"/>
    </source>
</evidence>
<evidence type="ECO:0000256" key="6">
    <source>
        <dbReference type="ARBA" id="ARBA00023136"/>
    </source>
</evidence>
<dbReference type="InterPro" id="IPR020846">
    <property type="entry name" value="MFS_dom"/>
</dbReference>
<evidence type="ECO:0000313" key="10">
    <source>
        <dbReference type="EMBL" id="PZG23231.1"/>
    </source>
</evidence>
<feature type="compositionally biased region" description="Basic residues" evidence="7">
    <location>
        <begin position="475"/>
        <end position="495"/>
    </location>
</feature>
<keyword evidence="6 8" id="KW-0472">Membrane</keyword>
<sequence>MRRQCTSNSCRYSSINPAKSVRSCGVMARVLPLVKLVLGQDRPDRADSSYVARRFSPASVVSSSMTQTPPLPAARPARHRWPALALLCAAFFMVALDGQIVILALPSIQADLGLDASALQWVLSAYLLGFGGLLLLAGRVADLLGHRRLFLAGVVLFLLSSLACGLAGNGGALIAARVAQGVSAAVLSPTALALVTTTFAEGPERNRALAIWTGTGAFGATAALLAGGVLTDVLGWQWIFFINVPVAVAMLALTPVLLRESRATGPGGFDVGGAVTSTTALVLRRGRGAHLRLDRPAHDHRPCRRRTAARPVRPRRTPLEGPPGAAPPVRQRPPGRRQPADGPGRHAAARVQRDRLAVRPAGTPLHPGDLRTRHPRLRPDGPPVRQPHRLAHRQDRPPDGGRGRHGAVRGRLAADDRRLGRRQLLRRPLLGPARLRHRRRYDLRGGHRRRPDRSAGGGRGPGLGHQQHGVLDRRCPRHRRGLLRRRRLHQRSRPGRAHDRLPGRLLGLLRLRGPRRPRRPGPTGPGPWLKASGGPHPGQDAELYGERGHQLIRPRPGELGQHPGRLLFRARRGVLARPPPSVLH</sequence>
<evidence type="ECO:0000256" key="3">
    <source>
        <dbReference type="ARBA" id="ARBA00022475"/>
    </source>
</evidence>
<dbReference type="Pfam" id="PF07690">
    <property type="entry name" value="MFS_1"/>
    <property type="match status" value="1"/>
</dbReference>
<keyword evidence="2" id="KW-0813">Transport</keyword>
<feature type="transmembrane region" description="Helical" evidence="8">
    <location>
        <begin position="236"/>
        <end position="258"/>
    </location>
</feature>
<evidence type="ECO:0000256" key="8">
    <source>
        <dbReference type="SAM" id="Phobius"/>
    </source>
</evidence>